<protein>
    <recommendedName>
        <fullName evidence="2">Flagellar Assembly Protein A N-terminal region domain-containing protein</fullName>
    </recommendedName>
</protein>
<keyword evidence="1" id="KW-0175">Coiled coil</keyword>
<dbReference type="AlphaFoldDB" id="Q7MSH2"/>
<proteinExistence type="predicted"/>
<dbReference type="eggNOG" id="COG1315">
    <property type="taxonomic scope" value="Bacteria"/>
</dbReference>
<evidence type="ECO:0000313" key="4">
    <source>
        <dbReference type="Proteomes" id="UP000000422"/>
    </source>
</evidence>
<evidence type="ECO:0000256" key="1">
    <source>
        <dbReference type="SAM" id="Coils"/>
    </source>
</evidence>
<dbReference type="KEGG" id="wsu:WS0441"/>
<organism evidence="4">
    <name type="scientific">Wolinella succinogenes (strain ATCC 29543 / DSM 1740 / CCUG 13145 / JCM 31913 / LMG 7466 / NCTC 11488 / FDC 602W)</name>
    <name type="common">Vibrio succinogenes</name>
    <dbReference type="NCBI Taxonomy" id="273121"/>
    <lineage>
        <taxon>Bacteria</taxon>
        <taxon>Pseudomonadati</taxon>
        <taxon>Campylobacterota</taxon>
        <taxon>Epsilonproteobacteria</taxon>
        <taxon>Campylobacterales</taxon>
        <taxon>Helicobacteraceae</taxon>
        <taxon>Wolinella</taxon>
    </lineage>
</organism>
<dbReference type="InterPro" id="IPR046865">
    <property type="entry name" value="FapA_b_solenoid"/>
</dbReference>
<gene>
    <name evidence="3" type="ordered locus">WS0441</name>
</gene>
<dbReference type="EMBL" id="BX571658">
    <property type="protein sequence ID" value="CAE09583.1"/>
    <property type="molecule type" value="Genomic_DNA"/>
</dbReference>
<evidence type="ECO:0000313" key="3">
    <source>
        <dbReference type="EMBL" id="CAE09583.1"/>
    </source>
</evidence>
<dbReference type="InterPro" id="IPR046866">
    <property type="entry name" value="FapA_N"/>
</dbReference>
<dbReference type="Pfam" id="PF03961">
    <property type="entry name" value="FapA"/>
    <property type="match status" value="1"/>
</dbReference>
<dbReference type="STRING" id="273121.WS0441"/>
<sequence length="607" mass="68969">MGDKAKILTFQPLFIADCEEPQKELEKIAQDRKITPALLEVKLQEVFYFLKSEGKPHFEELKESELGFLEDEEFLSRPDVEIRQRFAIIIEPQKERKYSFSLRLGEDFRELFLTLHKGSQITYNAVFLEELFERVRAQKAIMRVLFRQEAKERERIASLLKELQNLPFLDKDYEILLAQSAGGGRCVEATLILHFQEDPALQGRFPTIKEEMLLATFLKPQKGGAGRDCLGNYIPPKEPSASAQNPLRIDESIEERDEGNKINYYAKESGYLLFEEYRLSITQKIEIEEVDIKTTGSLLGGLDAPTSVVVKENHYLKEALGDGAKIEAGEVEIAGNIGSGSEIRANRVTISGQTHQTSKIHAQSASIEAHKGWVEADEVKVMRLEAGIIRAQKVHIEHAHGGKVYAKEISIRFLHSNLQAFASEKIEIFEIMGEDNKFTLTPEANPKIQSRLATLLRSFEELSAALKTKIKKFNEEAKEIKALRPLATKIKAMIDLNRQEGVGTPAYLQEKLKSYINLLKYTQAHKEEIEKLQGERHALSEEILSLQAPTLASYIWSKNGWKGYNEVRFKLLLPPKDLFIAPKTSIHHGLLRLDEHQQSILNQKGVP</sequence>
<dbReference type="HOGENOM" id="CLU_028868_0_0_7"/>
<name>Q7MSH2_WOLSU</name>
<feature type="domain" description="Flagellar Assembly Protein A N-terminal region" evidence="2">
    <location>
        <begin position="101"/>
        <end position="275"/>
    </location>
</feature>
<keyword evidence="4" id="KW-1185">Reference proteome</keyword>
<dbReference type="RefSeq" id="WP_011138383.1">
    <property type="nucleotide sequence ID" value="NC_005090.1"/>
</dbReference>
<reference evidence="3 4" key="1">
    <citation type="journal article" date="2003" name="Proc. Natl. Acad. Sci. U.S.A.">
        <title>Complete genome sequence and analysis of Wolinella succinogenes.</title>
        <authorList>
            <person name="Baar C."/>
            <person name="Eppinger M."/>
            <person name="Raddatz G."/>
            <person name="Simon JM."/>
            <person name="Lanz C."/>
            <person name="Klimmek O."/>
            <person name="Nandakumar R."/>
            <person name="Gross R."/>
            <person name="Rosinus A."/>
            <person name="Keller H."/>
            <person name="Jagtap P."/>
            <person name="Linke B."/>
            <person name="Meyer F."/>
            <person name="Lederer H."/>
            <person name="Schuster S.C."/>
        </authorList>
    </citation>
    <scope>NUCLEOTIDE SEQUENCE [LARGE SCALE GENOMIC DNA]</scope>
    <source>
        <strain evidence="4">ATCC 29543 / DSM 1740 / CCUG 13145 / JCM 31913 / LMG 7466 / NCTC 11488 / FDC 602W</strain>
    </source>
</reference>
<feature type="coiled-coil region" evidence="1">
    <location>
        <begin position="456"/>
        <end position="483"/>
    </location>
</feature>
<dbReference type="Proteomes" id="UP000000422">
    <property type="component" value="Chromosome"/>
</dbReference>
<accession>Q7MSH2</accession>
<dbReference type="Pfam" id="PF20250">
    <property type="entry name" value="FapA_N"/>
    <property type="match status" value="1"/>
</dbReference>
<evidence type="ECO:0000259" key="2">
    <source>
        <dbReference type="Pfam" id="PF20250"/>
    </source>
</evidence>